<organism evidence="2 3">
    <name type="scientific">Papaver somniferum</name>
    <name type="common">Opium poppy</name>
    <dbReference type="NCBI Taxonomy" id="3469"/>
    <lineage>
        <taxon>Eukaryota</taxon>
        <taxon>Viridiplantae</taxon>
        <taxon>Streptophyta</taxon>
        <taxon>Embryophyta</taxon>
        <taxon>Tracheophyta</taxon>
        <taxon>Spermatophyta</taxon>
        <taxon>Magnoliopsida</taxon>
        <taxon>Ranunculales</taxon>
        <taxon>Papaveraceae</taxon>
        <taxon>Papaveroideae</taxon>
        <taxon>Papaver</taxon>
    </lineage>
</organism>
<gene>
    <name evidence="2" type="ORF">C5167_025027</name>
</gene>
<reference evidence="2 3" key="1">
    <citation type="journal article" date="2018" name="Science">
        <title>The opium poppy genome and morphinan production.</title>
        <authorList>
            <person name="Guo L."/>
            <person name="Winzer T."/>
            <person name="Yang X."/>
            <person name="Li Y."/>
            <person name="Ning Z."/>
            <person name="He Z."/>
            <person name="Teodor R."/>
            <person name="Lu Y."/>
            <person name="Bowser T.A."/>
            <person name="Graham I.A."/>
            <person name="Ye K."/>
        </authorList>
    </citation>
    <scope>NUCLEOTIDE SEQUENCE [LARGE SCALE GENOMIC DNA]</scope>
    <source>
        <strain evidence="3">cv. HN1</strain>
        <tissue evidence="2">Leaves</tissue>
    </source>
</reference>
<proteinExistence type="predicted"/>
<accession>A0A4Y7JRC0</accession>
<feature type="compositionally biased region" description="Basic and acidic residues" evidence="1">
    <location>
        <begin position="9"/>
        <end position="22"/>
    </location>
</feature>
<keyword evidence="3" id="KW-1185">Reference proteome</keyword>
<evidence type="ECO:0000256" key="1">
    <source>
        <dbReference type="SAM" id="MobiDB-lite"/>
    </source>
</evidence>
<dbReference type="EMBL" id="CM010719">
    <property type="protein sequence ID" value="RZC63267.1"/>
    <property type="molecule type" value="Genomic_DNA"/>
</dbReference>
<name>A0A4Y7JRC0_PAPSO</name>
<dbReference type="Gramene" id="RZC63267">
    <property type="protein sequence ID" value="RZC63267"/>
    <property type="gene ID" value="C5167_025027"/>
</dbReference>
<protein>
    <submittedName>
        <fullName evidence="2">Uncharacterized protein</fullName>
    </submittedName>
</protein>
<evidence type="ECO:0000313" key="2">
    <source>
        <dbReference type="EMBL" id="RZC63267.1"/>
    </source>
</evidence>
<dbReference type="Proteomes" id="UP000316621">
    <property type="component" value="Chromosome 5"/>
</dbReference>
<feature type="region of interest" description="Disordered" evidence="1">
    <location>
        <begin position="1"/>
        <end position="22"/>
    </location>
</feature>
<sequence>MARFRSRNQGREMDERLQAGKV</sequence>
<dbReference type="AlphaFoldDB" id="A0A4Y7JRC0"/>
<evidence type="ECO:0000313" key="3">
    <source>
        <dbReference type="Proteomes" id="UP000316621"/>
    </source>
</evidence>